<dbReference type="Pfam" id="PF13715">
    <property type="entry name" value="CarbopepD_reg_2"/>
    <property type="match status" value="1"/>
</dbReference>
<dbReference type="InterPro" id="IPR013784">
    <property type="entry name" value="Carb-bd-like_fold"/>
</dbReference>
<dbReference type="Proteomes" id="UP001597461">
    <property type="component" value="Unassembled WGS sequence"/>
</dbReference>
<dbReference type="InterPro" id="IPR012910">
    <property type="entry name" value="Plug_dom"/>
</dbReference>
<feature type="domain" description="Outer membrane protein beta-barrel" evidence="5">
    <location>
        <begin position="374"/>
        <end position="788"/>
    </location>
</feature>
<dbReference type="RefSeq" id="WP_379075514.1">
    <property type="nucleotide sequence ID" value="NZ_JBHULL010000005.1"/>
</dbReference>
<comment type="caution">
    <text evidence="6">The sequence shown here is derived from an EMBL/GenBank/DDBJ whole genome shotgun (WGS) entry which is preliminary data.</text>
</comment>
<dbReference type="Gene3D" id="2.60.40.1120">
    <property type="entry name" value="Carboxypeptidase-like, regulatory domain"/>
    <property type="match status" value="1"/>
</dbReference>
<dbReference type="Gene3D" id="2.40.170.20">
    <property type="entry name" value="TonB-dependent receptor, beta-barrel domain"/>
    <property type="match status" value="1"/>
</dbReference>
<dbReference type="InterPro" id="IPR037066">
    <property type="entry name" value="Plug_dom_sf"/>
</dbReference>
<feature type="domain" description="TonB-dependent receptor plug" evidence="4">
    <location>
        <begin position="141"/>
        <end position="213"/>
    </location>
</feature>
<evidence type="ECO:0000259" key="4">
    <source>
        <dbReference type="Pfam" id="PF07715"/>
    </source>
</evidence>
<comment type="subcellular location">
    <subcellularLocation>
        <location evidence="1">Cell outer membrane</location>
    </subcellularLocation>
</comment>
<reference evidence="7" key="1">
    <citation type="journal article" date="2019" name="Int. J. Syst. Evol. Microbiol.">
        <title>The Global Catalogue of Microorganisms (GCM) 10K type strain sequencing project: providing services to taxonomists for standard genome sequencing and annotation.</title>
        <authorList>
            <consortium name="The Broad Institute Genomics Platform"/>
            <consortium name="The Broad Institute Genome Sequencing Center for Infectious Disease"/>
            <person name="Wu L."/>
            <person name="Ma J."/>
        </authorList>
    </citation>
    <scope>NUCLEOTIDE SEQUENCE [LARGE SCALE GENOMIC DNA]</scope>
    <source>
        <strain evidence="7">KCTC 42866</strain>
    </source>
</reference>
<evidence type="ECO:0000256" key="2">
    <source>
        <dbReference type="ARBA" id="ARBA00023136"/>
    </source>
</evidence>
<protein>
    <submittedName>
        <fullName evidence="6">TonB-dependent receptor domain-containing protein</fullName>
    </submittedName>
</protein>
<dbReference type="Pfam" id="PF14905">
    <property type="entry name" value="OMP_b-brl_3"/>
    <property type="match status" value="1"/>
</dbReference>
<evidence type="ECO:0000256" key="3">
    <source>
        <dbReference type="ARBA" id="ARBA00023237"/>
    </source>
</evidence>
<dbReference type="InterPro" id="IPR041700">
    <property type="entry name" value="OMP_b-brl_3"/>
</dbReference>
<keyword evidence="2" id="KW-0472">Membrane</keyword>
<organism evidence="6 7">
    <name type="scientific">Pedobacter vanadiisoli</name>
    <dbReference type="NCBI Taxonomy" id="1761975"/>
    <lineage>
        <taxon>Bacteria</taxon>
        <taxon>Pseudomonadati</taxon>
        <taxon>Bacteroidota</taxon>
        <taxon>Sphingobacteriia</taxon>
        <taxon>Sphingobacteriales</taxon>
        <taxon>Sphingobacteriaceae</taxon>
        <taxon>Pedobacter</taxon>
    </lineage>
</organism>
<evidence type="ECO:0000313" key="6">
    <source>
        <dbReference type="EMBL" id="MFD2581735.1"/>
    </source>
</evidence>
<dbReference type="EMBL" id="JBHULL010000005">
    <property type="protein sequence ID" value="MFD2581735.1"/>
    <property type="molecule type" value="Genomic_DNA"/>
</dbReference>
<dbReference type="Gene3D" id="2.170.130.10">
    <property type="entry name" value="TonB-dependent receptor, plug domain"/>
    <property type="match status" value="1"/>
</dbReference>
<accession>A0ABW5MEU7</accession>
<evidence type="ECO:0000256" key="1">
    <source>
        <dbReference type="ARBA" id="ARBA00004442"/>
    </source>
</evidence>
<keyword evidence="3" id="KW-0998">Cell outer membrane</keyword>
<dbReference type="SUPFAM" id="SSF49452">
    <property type="entry name" value="Starch-binding domain-like"/>
    <property type="match status" value="1"/>
</dbReference>
<sequence>MLFFTAWNLCVMAQGSNSISGRLRDAKTNEIIPFATASLSIDGTNALIKISETDSAGNFNITGIPNGIYRLKAEYIGYKTLIKDSIKVSAESNQVNLGELKMIASKQNILKEITVNATKNNDRVGLNKKKFSVEQSLISKGGTATDLLQNIPTISIDGSGNLSLRGSSKLNVLIDGKPSLIGGGDITQVLQSIPAASIESIELVTNPSAKYEAQGDTGFINIILKKNQKLGFNGSANASTGTRNNYTGGLSLSFENSKVNVYTNYDFQHSNIFSNGHQHLQFLNPTTDVVFSNETFPSATIANTHNIKAGIDYYITPKSLLNFSGGYNLNSNNKNEWLEITQLNAASSPLQLINNANKTKGNGRTYNLNLDFVKTFNRPKEELTFSIGYAHGNGNTDQHFFSDIYNLHDQATTLATSTVHPVNNNRNSYYNVQIDYTLPVSKGTLDAGYRSQWRLDERNQVVYRLDDNALSYSKYYPYSAYFKGLNQIHAFYINYQNQIKDFSYLVGLRTEYANLDGYVNGYNFSGDPLYTPVKVLNIRLYPSITLTEKIEANSQLQLSYARRVTRPTPRNYSPIPDISDPVNYDVGNPNILPEDIHAFEFGYRKSWNRVNLSSSIYYRKTNDYIAHVESTPVNGVITTTSTNIANAYTEGFEIISRFNVVKGWDFLVNANLYNNHTDAAPQFNIAKSSGLSWNANITNNFAVVKNISLQLRGSYQAPFKTAQDRNYGSFTLDAGSKINLFHNKVSLSISGRDILATRKWSFLRDGNGVLLDFERKTTGARGNISFAYNFGKEIFQKKKIEHSAEKQEN</sequence>
<evidence type="ECO:0000313" key="7">
    <source>
        <dbReference type="Proteomes" id="UP001597461"/>
    </source>
</evidence>
<gene>
    <name evidence="6" type="ORF">ACFSR6_04475</name>
</gene>
<keyword evidence="7" id="KW-1185">Reference proteome</keyword>
<dbReference type="SUPFAM" id="SSF56935">
    <property type="entry name" value="Porins"/>
    <property type="match status" value="1"/>
</dbReference>
<keyword evidence="6" id="KW-0675">Receptor</keyword>
<dbReference type="Pfam" id="PF07715">
    <property type="entry name" value="Plug"/>
    <property type="match status" value="1"/>
</dbReference>
<proteinExistence type="predicted"/>
<name>A0ABW5MEU7_9SPHI</name>
<dbReference type="InterPro" id="IPR036942">
    <property type="entry name" value="Beta-barrel_TonB_sf"/>
</dbReference>
<evidence type="ECO:0000259" key="5">
    <source>
        <dbReference type="Pfam" id="PF14905"/>
    </source>
</evidence>